<protein>
    <recommendedName>
        <fullName evidence="4">Reverse transcriptase domain-containing protein</fullName>
    </recommendedName>
</protein>
<dbReference type="OrthoDB" id="101614at2759"/>
<dbReference type="Proteomes" id="UP000257109">
    <property type="component" value="Unassembled WGS sequence"/>
</dbReference>
<accession>A0A371E396</accession>
<evidence type="ECO:0008006" key="4">
    <source>
        <dbReference type="Google" id="ProtNLM"/>
    </source>
</evidence>
<dbReference type="AlphaFoldDB" id="A0A371E396"/>
<proteinExistence type="predicted"/>
<keyword evidence="1" id="KW-0732">Signal</keyword>
<keyword evidence="3" id="KW-1185">Reference proteome</keyword>
<reference evidence="2" key="1">
    <citation type="submission" date="2018-05" db="EMBL/GenBank/DDBJ databases">
        <title>Draft genome of Mucuna pruriens seed.</title>
        <authorList>
            <person name="Nnadi N.E."/>
            <person name="Vos R."/>
            <person name="Hasami M.H."/>
            <person name="Devisetty U.K."/>
            <person name="Aguiy J.C."/>
        </authorList>
    </citation>
    <scope>NUCLEOTIDE SEQUENCE [LARGE SCALE GENOMIC DNA]</scope>
    <source>
        <strain evidence="2">JCA_2017</strain>
    </source>
</reference>
<dbReference type="InterPro" id="IPR043128">
    <property type="entry name" value="Rev_trsase/Diguanyl_cyclase"/>
</dbReference>
<dbReference type="InterPro" id="IPR050951">
    <property type="entry name" value="Retrovirus_Pol_polyprotein"/>
</dbReference>
<feature type="chain" id="PRO_5016961906" description="Reverse transcriptase domain-containing protein" evidence="1">
    <location>
        <begin position="18"/>
        <end position="202"/>
    </location>
</feature>
<comment type="caution">
    <text evidence="2">The sequence shown here is derived from an EMBL/GenBank/DDBJ whole genome shotgun (WGS) entry which is preliminary data.</text>
</comment>
<dbReference type="EMBL" id="QJKJ01016827">
    <property type="protein sequence ID" value="RDX60498.1"/>
    <property type="molecule type" value="Genomic_DNA"/>
</dbReference>
<feature type="non-terminal residue" evidence="2">
    <location>
        <position position="1"/>
    </location>
</feature>
<feature type="signal peptide" evidence="1">
    <location>
        <begin position="1"/>
        <end position="17"/>
    </location>
</feature>
<dbReference type="PANTHER" id="PTHR37984">
    <property type="entry name" value="PROTEIN CBG26694"/>
    <property type="match status" value="1"/>
</dbReference>
<dbReference type="InterPro" id="IPR043502">
    <property type="entry name" value="DNA/RNA_pol_sf"/>
</dbReference>
<evidence type="ECO:0000313" key="2">
    <source>
        <dbReference type="EMBL" id="RDX60498.1"/>
    </source>
</evidence>
<sequence>MILGQLALNTLWEIISTLYLCMKYPVGGGVGIFKADQCVALYSTHLKTLQELEVYADDMVQHCDKVFEVLKKHKFKLNSEKCSFGVQAGKFLDFILTRSGIEANLEKCEVVNNMRSPMSIKEVQQLAERVMALAHFLSRSSKKALLWTDKCETTSQELKAMLVSPPILTKSIKYMLILQNPPRSRDMISEDRKDDLNLSNHS</sequence>
<dbReference type="PANTHER" id="PTHR37984:SF5">
    <property type="entry name" value="PROTEIN NYNRIN-LIKE"/>
    <property type="match status" value="1"/>
</dbReference>
<evidence type="ECO:0000313" key="3">
    <source>
        <dbReference type="Proteomes" id="UP000257109"/>
    </source>
</evidence>
<dbReference type="Gene3D" id="3.30.70.270">
    <property type="match status" value="1"/>
</dbReference>
<organism evidence="2 3">
    <name type="scientific">Mucuna pruriens</name>
    <name type="common">Velvet bean</name>
    <name type="synonym">Dolichos pruriens</name>
    <dbReference type="NCBI Taxonomy" id="157652"/>
    <lineage>
        <taxon>Eukaryota</taxon>
        <taxon>Viridiplantae</taxon>
        <taxon>Streptophyta</taxon>
        <taxon>Embryophyta</taxon>
        <taxon>Tracheophyta</taxon>
        <taxon>Spermatophyta</taxon>
        <taxon>Magnoliopsida</taxon>
        <taxon>eudicotyledons</taxon>
        <taxon>Gunneridae</taxon>
        <taxon>Pentapetalae</taxon>
        <taxon>rosids</taxon>
        <taxon>fabids</taxon>
        <taxon>Fabales</taxon>
        <taxon>Fabaceae</taxon>
        <taxon>Papilionoideae</taxon>
        <taxon>50 kb inversion clade</taxon>
        <taxon>NPAAA clade</taxon>
        <taxon>indigoferoid/millettioid clade</taxon>
        <taxon>Phaseoleae</taxon>
        <taxon>Mucuna</taxon>
    </lineage>
</organism>
<gene>
    <name evidence="2" type="ORF">CR513_61357</name>
</gene>
<evidence type="ECO:0000256" key="1">
    <source>
        <dbReference type="SAM" id="SignalP"/>
    </source>
</evidence>
<name>A0A371E396_MUCPR</name>
<dbReference type="SUPFAM" id="SSF56672">
    <property type="entry name" value="DNA/RNA polymerases"/>
    <property type="match status" value="1"/>
</dbReference>